<evidence type="ECO:0000256" key="2">
    <source>
        <dbReference type="ARBA" id="ARBA00022729"/>
    </source>
</evidence>
<dbReference type="PROSITE" id="PS51257">
    <property type="entry name" value="PROKAR_LIPOPROTEIN"/>
    <property type="match status" value="1"/>
</dbReference>
<dbReference type="CDD" id="cd06343">
    <property type="entry name" value="PBP1_ABC_ligand_binding-like"/>
    <property type="match status" value="1"/>
</dbReference>
<keyword evidence="2 3" id="KW-0732">Signal</keyword>
<proteinExistence type="inferred from homology"/>
<keyword evidence="6" id="KW-1185">Reference proteome</keyword>
<gene>
    <name evidence="5" type="ORF">GCM10022223_53310</name>
</gene>
<feature type="domain" description="Leucine-binding protein" evidence="4">
    <location>
        <begin position="52"/>
        <end position="395"/>
    </location>
</feature>
<comment type="similarity">
    <text evidence="1">Belongs to the leucine-binding protein family.</text>
</comment>
<evidence type="ECO:0000256" key="1">
    <source>
        <dbReference type="ARBA" id="ARBA00010062"/>
    </source>
</evidence>
<evidence type="ECO:0000256" key="3">
    <source>
        <dbReference type="SAM" id="SignalP"/>
    </source>
</evidence>
<dbReference type="SUPFAM" id="SSF53822">
    <property type="entry name" value="Periplasmic binding protein-like I"/>
    <property type="match status" value="1"/>
</dbReference>
<dbReference type="InterPro" id="IPR028082">
    <property type="entry name" value="Peripla_BP_I"/>
</dbReference>
<organism evidence="5 6">
    <name type="scientific">Kineosporia mesophila</name>
    <dbReference type="NCBI Taxonomy" id="566012"/>
    <lineage>
        <taxon>Bacteria</taxon>
        <taxon>Bacillati</taxon>
        <taxon>Actinomycetota</taxon>
        <taxon>Actinomycetes</taxon>
        <taxon>Kineosporiales</taxon>
        <taxon>Kineosporiaceae</taxon>
        <taxon>Kineosporia</taxon>
    </lineage>
</organism>
<evidence type="ECO:0000313" key="5">
    <source>
        <dbReference type="EMBL" id="GAA3629103.1"/>
    </source>
</evidence>
<name>A0ABP7AC40_9ACTN</name>
<dbReference type="PANTHER" id="PTHR47235">
    <property type="entry name" value="BLR6548 PROTEIN"/>
    <property type="match status" value="1"/>
</dbReference>
<evidence type="ECO:0000313" key="6">
    <source>
        <dbReference type="Proteomes" id="UP001501074"/>
    </source>
</evidence>
<dbReference type="EMBL" id="BAAAZO010000010">
    <property type="protein sequence ID" value="GAA3629103.1"/>
    <property type="molecule type" value="Genomic_DNA"/>
</dbReference>
<accession>A0ABP7AC40</accession>
<feature type="chain" id="PRO_5047087069" evidence="3">
    <location>
        <begin position="32"/>
        <end position="434"/>
    </location>
</feature>
<evidence type="ECO:0000259" key="4">
    <source>
        <dbReference type="Pfam" id="PF13458"/>
    </source>
</evidence>
<feature type="signal peptide" evidence="3">
    <location>
        <begin position="1"/>
        <end position="31"/>
    </location>
</feature>
<comment type="caution">
    <text evidence="5">The sequence shown here is derived from an EMBL/GenBank/DDBJ whole genome shotgun (WGS) entry which is preliminary data.</text>
</comment>
<dbReference type="Pfam" id="PF13458">
    <property type="entry name" value="Peripla_BP_6"/>
    <property type="match status" value="1"/>
</dbReference>
<sequence>MTSRSRPAIRRPATVFLAVAMIGATALTACSTPEKSGSSGEAKDVPGVTRTSVKIGTHTPLTGPASAGYAPISKAAAAYFAYLNAKGGVNGRKIDYVVKDDGYNPATTSTVVRELVQQDQVFAIVNGLGTPTHAAVVDYLNQQKVPDLFVASGASLWNQPEKSPQTFGFNLDYVREGKILAHYLQEKNPDATFCVLRQDDDFGKDLTTGITQVLGKVTAEQKYAVSNESLTAQIGALQQAGCTVNLLGTVTPFTALALGTAAKMGYRAQWAASSSGGDYPSLVGYLGEDVGPKLLEGLVAANYLPFDADDDWVKLFRQINTEYNADAPFTGNTIYGMSMAYTFAEALGRAGQNPTREGIVEALQSGSVKSNGITPAAFSATNHDPFGGAGITVVSKGVQAYLDGQVFTTDAQAGPVEAYTGPAVALTGEGIPGK</sequence>
<dbReference type="RefSeq" id="WP_231484435.1">
    <property type="nucleotide sequence ID" value="NZ_BAAAZO010000010.1"/>
</dbReference>
<dbReference type="Proteomes" id="UP001501074">
    <property type="component" value="Unassembled WGS sequence"/>
</dbReference>
<dbReference type="PANTHER" id="PTHR47235:SF1">
    <property type="entry name" value="BLR6548 PROTEIN"/>
    <property type="match status" value="1"/>
</dbReference>
<reference evidence="6" key="1">
    <citation type="journal article" date="2019" name="Int. J. Syst. Evol. Microbiol.">
        <title>The Global Catalogue of Microorganisms (GCM) 10K type strain sequencing project: providing services to taxonomists for standard genome sequencing and annotation.</title>
        <authorList>
            <consortium name="The Broad Institute Genomics Platform"/>
            <consortium name="The Broad Institute Genome Sequencing Center for Infectious Disease"/>
            <person name="Wu L."/>
            <person name="Ma J."/>
        </authorList>
    </citation>
    <scope>NUCLEOTIDE SEQUENCE [LARGE SCALE GENOMIC DNA]</scope>
    <source>
        <strain evidence="6">JCM 16902</strain>
    </source>
</reference>
<protein>
    <submittedName>
        <fullName evidence="5">ABC transporter substrate-binding protein</fullName>
    </submittedName>
</protein>
<dbReference type="Gene3D" id="3.40.50.2300">
    <property type="match status" value="2"/>
</dbReference>
<dbReference type="InterPro" id="IPR028081">
    <property type="entry name" value="Leu-bd"/>
</dbReference>